<gene>
    <name evidence="1" type="ORF">DPMN_143190</name>
</gene>
<organism evidence="1 2">
    <name type="scientific">Dreissena polymorpha</name>
    <name type="common">Zebra mussel</name>
    <name type="synonym">Mytilus polymorpha</name>
    <dbReference type="NCBI Taxonomy" id="45954"/>
    <lineage>
        <taxon>Eukaryota</taxon>
        <taxon>Metazoa</taxon>
        <taxon>Spiralia</taxon>
        <taxon>Lophotrochozoa</taxon>
        <taxon>Mollusca</taxon>
        <taxon>Bivalvia</taxon>
        <taxon>Autobranchia</taxon>
        <taxon>Heteroconchia</taxon>
        <taxon>Euheterodonta</taxon>
        <taxon>Imparidentia</taxon>
        <taxon>Neoheterodontei</taxon>
        <taxon>Myida</taxon>
        <taxon>Dreissenoidea</taxon>
        <taxon>Dreissenidae</taxon>
        <taxon>Dreissena</taxon>
    </lineage>
</organism>
<accession>A0A9D4JLG8</accession>
<proteinExistence type="predicted"/>
<sequence length="54" mass="6284">MISVKFDFVELSMKVSLPQRAFRLFLPDLCCGSEEEDFLFIAHSQRKHPDIPSK</sequence>
<reference evidence="1" key="1">
    <citation type="journal article" date="2019" name="bioRxiv">
        <title>The Genome of the Zebra Mussel, Dreissena polymorpha: A Resource for Invasive Species Research.</title>
        <authorList>
            <person name="McCartney M.A."/>
            <person name="Auch B."/>
            <person name="Kono T."/>
            <person name="Mallez S."/>
            <person name="Zhang Y."/>
            <person name="Obille A."/>
            <person name="Becker A."/>
            <person name="Abrahante J.E."/>
            <person name="Garbe J."/>
            <person name="Badalamenti J.P."/>
            <person name="Herman A."/>
            <person name="Mangelson H."/>
            <person name="Liachko I."/>
            <person name="Sullivan S."/>
            <person name="Sone E.D."/>
            <person name="Koren S."/>
            <person name="Silverstein K.A.T."/>
            <person name="Beckman K.B."/>
            <person name="Gohl D.M."/>
        </authorList>
    </citation>
    <scope>NUCLEOTIDE SEQUENCE</scope>
    <source>
        <strain evidence="1">Duluth1</strain>
        <tissue evidence="1">Whole animal</tissue>
    </source>
</reference>
<name>A0A9D4JLG8_DREPO</name>
<evidence type="ECO:0000313" key="1">
    <source>
        <dbReference type="EMBL" id="KAH3814684.1"/>
    </source>
</evidence>
<dbReference type="AlphaFoldDB" id="A0A9D4JLG8"/>
<dbReference type="EMBL" id="JAIWYP010000006">
    <property type="protein sequence ID" value="KAH3814684.1"/>
    <property type="molecule type" value="Genomic_DNA"/>
</dbReference>
<evidence type="ECO:0000313" key="2">
    <source>
        <dbReference type="Proteomes" id="UP000828390"/>
    </source>
</evidence>
<dbReference type="Proteomes" id="UP000828390">
    <property type="component" value="Unassembled WGS sequence"/>
</dbReference>
<keyword evidence="2" id="KW-1185">Reference proteome</keyword>
<reference evidence="1" key="2">
    <citation type="submission" date="2020-11" db="EMBL/GenBank/DDBJ databases">
        <authorList>
            <person name="McCartney M.A."/>
            <person name="Auch B."/>
            <person name="Kono T."/>
            <person name="Mallez S."/>
            <person name="Becker A."/>
            <person name="Gohl D.M."/>
            <person name="Silverstein K.A.T."/>
            <person name="Koren S."/>
            <person name="Bechman K.B."/>
            <person name="Herman A."/>
            <person name="Abrahante J.E."/>
            <person name="Garbe J."/>
        </authorList>
    </citation>
    <scope>NUCLEOTIDE SEQUENCE</scope>
    <source>
        <strain evidence="1">Duluth1</strain>
        <tissue evidence="1">Whole animal</tissue>
    </source>
</reference>
<protein>
    <submittedName>
        <fullName evidence="1">Uncharacterized protein</fullName>
    </submittedName>
</protein>
<comment type="caution">
    <text evidence="1">The sequence shown here is derived from an EMBL/GenBank/DDBJ whole genome shotgun (WGS) entry which is preliminary data.</text>
</comment>